<proteinExistence type="predicted"/>
<accession>A0ABW3C3H9</accession>
<sequence length="77" mass="8437">MRFVRFFIIAGIMSFTTLGGAAAVFAAAPDCRIALPRPHEAGRAKPPRRLCAPARKPDADRKKLLIVVADRLPGRLR</sequence>
<reference evidence="3" key="1">
    <citation type="journal article" date="2019" name="Int. J. Syst. Evol. Microbiol.">
        <title>The Global Catalogue of Microorganisms (GCM) 10K type strain sequencing project: providing services to taxonomists for standard genome sequencing and annotation.</title>
        <authorList>
            <consortium name="The Broad Institute Genomics Platform"/>
            <consortium name="The Broad Institute Genome Sequencing Center for Infectious Disease"/>
            <person name="Wu L."/>
            <person name="Ma J."/>
        </authorList>
    </citation>
    <scope>NUCLEOTIDE SEQUENCE [LARGE SCALE GENOMIC DNA]</scope>
    <source>
        <strain evidence="3">CCUG 52537</strain>
    </source>
</reference>
<gene>
    <name evidence="2" type="ORF">ACFQ00_10655</name>
</gene>
<evidence type="ECO:0000313" key="3">
    <source>
        <dbReference type="Proteomes" id="UP001597124"/>
    </source>
</evidence>
<feature type="signal peptide" evidence="1">
    <location>
        <begin position="1"/>
        <end position="26"/>
    </location>
</feature>
<keyword evidence="3" id="KW-1185">Reference proteome</keyword>
<dbReference type="RefSeq" id="WP_381490150.1">
    <property type="nucleotide sequence ID" value="NZ_JBHTIK010000005.1"/>
</dbReference>
<evidence type="ECO:0000256" key="1">
    <source>
        <dbReference type="SAM" id="SignalP"/>
    </source>
</evidence>
<name>A0ABW3C3H9_SPHXN</name>
<comment type="caution">
    <text evidence="2">The sequence shown here is derived from an EMBL/GenBank/DDBJ whole genome shotgun (WGS) entry which is preliminary data.</text>
</comment>
<evidence type="ECO:0000313" key="2">
    <source>
        <dbReference type="EMBL" id="MFD0848783.1"/>
    </source>
</evidence>
<organism evidence="2 3">
    <name type="scientific">Sphingosinicella xenopeptidilytica</name>
    <dbReference type="NCBI Taxonomy" id="364098"/>
    <lineage>
        <taxon>Bacteria</taxon>
        <taxon>Pseudomonadati</taxon>
        <taxon>Pseudomonadota</taxon>
        <taxon>Alphaproteobacteria</taxon>
        <taxon>Sphingomonadales</taxon>
        <taxon>Sphingosinicellaceae</taxon>
        <taxon>Sphingosinicella</taxon>
    </lineage>
</organism>
<keyword evidence="1" id="KW-0732">Signal</keyword>
<protein>
    <submittedName>
        <fullName evidence="2">Uncharacterized protein</fullName>
    </submittedName>
</protein>
<dbReference type="EMBL" id="JBHTIK010000005">
    <property type="protein sequence ID" value="MFD0848783.1"/>
    <property type="molecule type" value="Genomic_DNA"/>
</dbReference>
<feature type="chain" id="PRO_5046793386" evidence="1">
    <location>
        <begin position="27"/>
        <end position="77"/>
    </location>
</feature>
<dbReference type="Proteomes" id="UP001597124">
    <property type="component" value="Unassembled WGS sequence"/>
</dbReference>